<sequence length="289" mass="32131">MTQVTINDRAVDVIEYADQRVVTLGMVDALHERPEGTARRNFNANKSHLIEGEDYISVCADEIRTRKLMDLSPKAQSDITLLTESGYLMLVKSFTDDLAWSVQRQLVKQYFGSGVGGPIRVKSAPQPKLAGMGRTFADMRRIAKLMKLDDAQAAIHASHAVERLHGVNPLEVMDIRRIESPVQKPFFTVSELAKREGWQSAQWLNRTLLAMGLQEKSGSDDNPWTATEAGQAYSRLEDAPIKGRRSRQMLLWSAEIIPLVKQYITQSATPYAAITATEDTALVGEGTVT</sequence>
<dbReference type="OrthoDB" id="7225519at2"/>
<evidence type="ECO:0000313" key="2">
    <source>
        <dbReference type="EMBL" id="OAJ69019.1"/>
    </source>
</evidence>
<dbReference type="Pfam" id="PF10543">
    <property type="entry name" value="ORF6N"/>
    <property type="match status" value="1"/>
</dbReference>
<reference evidence="2 3" key="1">
    <citation type="submission" date="2016-03" db="EMBL/GenBank/DDBJ databases">
        <title>Draft genome sequence of Gluconobacter cerinus strain CECT 9110.</title>
        <authorList>
            <person name="Sainz F."/>
            <person name="Mas A."/>
            <person name="Torija M.J."/>
        </authorList>
    </citation>
    <scope>NUCLEOTIDE SEQUENCE [LARGE SCALE GENOMIC DNA]</scope>
    <source>
        <strain evidence="2 3">CECT 9110</strain>
    </source>
</reference>
<feature type="domain" description="KilA-N DNA-binding" evidence="1">
    <location>
        <begin position="13"/>
        <end position="93"/>
    </location>
</feature>
<dbReference type="PATRIC" id="fig|38307.3.peg.604"/>
<dbReference type="Proteomes" id="UP000077786">
    <property type="component" value="Unassembled WGS sequence"/>
</dbReference>
<evidence type="ECO:0000259" key="1">
    <source>
        <dbReference type="Pfam" id="PF10543"/>
    </source>
</evidence>
<comment type="caution">
    <text evidence="2">The sequence shown here is derived from an EMBL/GenBank/DDBJ whole genome shotgun (WGS) entry which is preliminary data.</text>
</comment>
<dbReference type="InterPro" id="IPR018873">
    <property type="entry name" value="KilA-N_DNA-bd_domain"/>
</dbReference>
<evidence type="ECO:0000313" key="3">
    <source>
        <dbReference type="Proteomes" id="UP000077786"/>
    </source>
</evidence>
<gene>
    <name evidence="2" type="ORF">A0123_00589</name>
</gene>
<accession>A0A1B6VP84</accession>
<dbReference type="AlphaFoldDB" id="A0A1B6VP84"/>
<proteinExistence type="predicted"/>
<dbReference type="RefSeq" id="WP_064273327.1">
    <property type="nucleotide sequence ID" value="NZ_LUTU01000004.1"/>
</dbReference>
<organism evidence="2 3">
    <name type="scientific">Gluconobacter cerinus</name>
    <dbReference type="NCBI Taxonomy" id="38307"/>
    <lineage>
        <taxon>Bacteria</taxon>
        <taxon>Pseudomonadati</taxon>
        <taxon>Pseudomonadota</taxon>
        <taxon>Alphaproteobacteria</taxon>
        <taxon>Acetobacterales</taxon>
        <taxon>Acetobacteraceae</taxon>
        <taxon>Gluconobacter</taxon>
    </lineage>
</organism>
<protein>
    <submittedName>
        <fullName evidence="2">ORF6N domain protein</fullName>
    </submittedName>
</protein>
<name>A0A1B6VP84_9PROT</name>
<dbReference type="EMBL" id="LUTU01000004">
    <property type="protein sequence ID" value="OAJ69019.1"/>
    <property type="molecule type" value="Genomic_DNA"/>
</dbReference>